<accession>A0ABQ4YKB1</accession>
<proteinExistence type="predicted"/>
<gene>
    <name evidence="3" type="ORF">Tco_0728119</name>
</gene>
<evidence type="ECO:0000256" key="2">
    <source>
        <dbReference type="SAM" id="MobiDB-lite"/>
    </source>
</evidence>
<feature type="compositionally biased region" description="Polar residues" evidence="2">
    <location>
        <begin position="74"/>
        <end position="83"/>
    </location>
</feature>
<feature type="compositionally biased region" description="Basic and acidic residues" evidence="2">
    <location>
        <begin position="98"/>
        <end position="126"/>
    </location>
</feature>
<dbReference type="EMBL" id="BQNB010010510">
    <property type="protein sequence ID" value="GJS78238.1"/>
    <property type="molecule type" value="Genomic_DNA"/>
</dbReference>
<keyword evidence="4" id="KW-1185">Reference proteome</keyword>
<comment type="caution">
    <text evidence="3">The sequence shown here is derived from an EMBL/GenBank/DDBJ whole genome shotgun (WGS) entry which is preliminary data.</text>
</comment>
<protein>
    <submittedName>
        <fullName evidence="3">Uncharacterized protein</fullName>
    </submittedName>
</protein>
<feature type="region of interest" description="Disordered" evidence="2">
    <location>
        <begin position="1"/>
        <end position="26"/>
    </location>
</feature>
<name>A0ABQ4YKB1_9ASTR</name>
<feature type="region of interest" description="Disordered" evidence="2">
    <location>
        <begin position="42"/>
        <end position="126"/>
    </location>
</feature>
<keyword evidence="1" id="KW-0175">Coiled coil</keyword>
<reference evidence="3" key="2">
    <citation type="submission" date="2022-01" db="EMBL/GenBank/DDBJ databases">
        <authorList>
            <person name="Yamashiro T."/>
            <person name="Shiraishi A."/>
            <person name="Satake H."/>
            <person name="Nakayama K."/>
        </authorList>
    </citation>
    <scope>NUCLEOTIDE SEQUENCE</scope>
</reference>
<organism evidence="3 4">
    <name type="scientific">Tanacetum coccineum</name>
    <dbReference type="NCBI Taxonomy" id="301880"/>
    <lineage>
        <taxon>Eukaryota</taxon>
        <taxon>Viridiplantae</taxon>
        <taxon>Streptophyta</taxon>
        <taxon>Embryophyta</taxon>
        <taxon>Tracheophyta</taxon>
        <taxon>Spermatophyta</taxon>
        <taxon>Magnoliopsida</taxon>
        <taxon>eudicotyledons</taxon>
        <taxon>Gunneridae</taxon>
        <taxon>Pentapetalae</taxon>
        <taxon>asterids</taxon>
        <taxon>campanulids</taxon>
        <taxon>Asterales</taxon>
        <taxon>Asteraceae</taxon>
        <taxon>Asteroideae</taxon>
        <taxon>Anthemideae</taxon>
        <taxon>Anthemidinae</taxon>
        <taxon>Tanacetum</taxon>
    </lineage>
</organism>
<sequence>MMPSRLASAAICKNGGVTKSIHRSDEQKNLYKALVDAYESDKLILDTYGDTGSKRRRSGKEPESTSAPKEKTSKTSGNSYEGSKSQHKTAGESAQTEEPMHTTKDLEEPAHQEFEIGRTTKLPSPDRDWNKTLPNAHGPVQPWLSSLAQIEDPRESFNELMDTPLNFLAFVMNRLKVDTLTPELLTGPTFELMKGSCKSLNIRVILLTVKMEILLEPTSYKLMGKILYYLQEILSRSSFKLISTCSTSVDPHGFEVKDGGEGIWYLEICLCTVLRHTDNTRLSHKSRILLHSQCIAYAITGYDANRAWKSVRPQPLLPLSIDARVKAWIAAATPSSPSPSLLSPLSSPLPRIPSAPLPSSPTHRDSIPEAEMPPRKRVLFFTLSHRFEIGESSAAAAARQPGQDIHEMYVRHQDVQDDRAMMLARIASLEREARYLRTRVVTADQESAYTRDAWSFAMDRIRAL</sequence>
<feature type="compositionally biased region" description="Basic and acidic residues" evidence="2">
    <location>
        <begin position="59"/>
        <end position="73"/>
    </location>
</feature>
<dbReference type="Proteomes" id="UP001151760">
    <property type="component" value="Unassembled WGS sequence"/>
</dbReference>
<reference evidence="3" key="1">
    <citation type="journal article" date="2022" name="Int. J. Mol. Sci.">
        <title>Draft Genome of Tanacetum Coccineum: Genomic Comparison of Closely Related Tanacetum-Family Plants.</title>
        <authorList>
            <person name="Yamashiro T."/>
            <person name="Shiraishi A."/>
            <person name="Nakayama K."/>
            <person name="Satake H."/>
        </authorList>
    </citation>
    <scope>NUCLEOTIDE SEQUENCE</scope>
</reference>
<feature type="coiled-coil region" evidence="1">
    <location>
        <begin position="412"/>
        <end position="446"/>
    </location>
</feature>
<evidence type="ECO:0000313" key="3">
    <source>
        <dbReference type="EMBL" id="GJS78238.1"/>
    </source>
</evidence>
<evidence type="ECO:0000256" key="1">
    <source>
        <dbReference type="SAM" id="Coils"/>
    </source>
</evidence>
<evidence type="ECO:0000313" key="4">
    <source>
        <dbReference type="Proteomes" id="UP001151760"/>
    </source>
</evidence>